<evidence type="ECO:0000313" key="2">
    <source>
        <dbReference type="Proteomes" id="UP000229371"/>
    </source>
</evidence>
<accession>A0A2M7RP30</accession>
<name>A0A2M7RP30_9BACT</name>
<dbReference type="AlphaFoldDB" id="A0A2M7RP30"/>
<proteinExistence type="predicted"/>
<comment type="caution">
    <text evidence="1">The sequence shown here is derived from an EMBL/GenBank/DDBJ whole genome shotgun (WGS) entry which is preliminary data.</text>
</comment>
<dbReference type="EMBL" id="PFMI01000005">
    <property type="protein sequence ID" value="PIZ01238.1"/>
    <property type="molecule type" value="Genomic_DNA"/>
</dbReference>
<protein>
    <submittedName>
        <fullName evidence="1">Uncharacterized protein</fullName>
    </submittedName>
</protein>
<reference evidence="2" key="1">
    <citation type="submission" date="2017-09" db="EMBL/GenBank/DDBJ databases">
        <title>Depth-based differentiation of microbial function through sediment-hosted aquifers and enrichment of novel symbionts in the deep terrestrial subsurface.</title>
        <authorList>
            <person name="Probst A.J."/>
            <person name="Ladd B."/>
            <person name="Jarett J.K."/>
            <person name="Geller-Mcgrath D.E."/>
            <person name="Sieber C.M.K."/>
            <person name="Emerson J.B."/>
            <person name="Anantharaman K."/>
            <person name="Thomas B.C."/>
            <person name="Malmstrom R."/>
            <person name="Stieglmeier M."/>
            <person name="Klingl A."/>
            <person name="Woyke T."/>
            <person name="Ryan C.M."/>
            <person name="Banfield J.F."/>
        </authorList>
    </citation>
    <scope>NUCLEOTIDE SEQUENCE [LARGE SCALE GENOMIC DNA]</scope>
</reference>
<organism evidence="1 2">
    <name type="scientific">bacterium (Candidatus Gribaldobacteria) CG_4_10_14_0_8_um_filter_33_9</name>
    <dbReference type="NCBI Taxonomy" id="2014266"/>
    <lineage>
        <taxon>Bacteria</taxon>
        <taxon>Candidatus Gribaldobacteria</taxon>
    </lineage>
</organism>
<sequence length="112" mass="13071">MTNTQNTNAILRLRNWAHSHFNSQDIKFLQVKEGRFEEAWPGKIQTGPSEFSPNVICLTEDEYIGGVQKNRLSINKINKVYPEGIQGMDFDEIGPFKRELYWNKDTCRFDSK</sequence>
<dbReference type="Proteomes" id="UP000229371">
    <property type="component" value="Unassembled WGS sequence"/>
</dbReference>
<evidence type="ECO:0000313" key="1">
    <source>
        <dbReference type="EMBL" id="PIZ01238.1"/>
    </source>
</evidence>
<gene>
    <name evidence="1" type="ORF">COY61_00190</name>
</gene>